<organism evidence="1 2">
    <name type="scientific">Trichogramma kaykai</name>
    <dbReference type="NCBI Taxonomy" id="54128"/>
    <lineage>
        <taxon>Eukaryota</taxon>
        <taxon>Metazoa</taxon>
        <taxon>Ecdysozoa</taxon>
        <taxon>Arthropoda</taxon>
        <taxon>Hexapoda</taxon>
        <taxon>Insecta</taxon>
        <taxon>Pterygota</taxon>
        <taxon>Neoptera</taxon>
        <taxon>Endopterygota</taxon>
        <taxon>Hymenoptera</taxon>
        <taxon>Apocrita</taxon>
        <taxon>Proctotrupomorpha</taxon>
        <taxon>Chalcidoidea</taxon>
        <taxon>Trichogrammatidae</taxon>
        <taxon>Trichogramma</taxon>
    </lineage>
</organism>
<protein>
    <submittedName>
        <fullName evidence="1">Uncharacterized protein</fullName>
    </submittedName>
</protein>
<sequence>MEELELYSIAVIVDLSSAKPMWSAPYGYWDPYLHLRTTTLRPDIVLELQDVSPPPYENFAPPSYESLAYSIVPGDRATTEPTTVTSTTERSPTGCLGDNCVIN</sequence>
<evidence type="ECO:0000313" key="2">
    <source>
        <dbReference type="Proteomes" id="UP001627154"/>
    </source>
</evidence>
<dbReference type="AlphaFoldDB" id="A0ABD2WIF2"/>
<gene>
    <name evidence="1" type="ORF">TKK_012935</name>
</gene>
<accession>A0ABD2WIF2</accession>
<name>A0ABD2WIF2_9HYME</name>
<comment type="caution">
    <text evidence="1">The sequence shown here is derived from an EMBL/GenBank/DDBJ whole genome shotgun (WGS) entry which is preliminary data.</text>
</comment>
<dbReference type="Proteomes" id="UP001627154">
    <property type="component" value="Unassembled WGS sequence"/>
</dbReference>
<dbReference type="EMBL" id="JBJJXI010000103">
    <property type="protein sequence ID" value="KAL3392624.1"/>
    <property type="molecule type" value="Genomic_DNA"/>
</dbReference>
<reference evidence="1 2" key="1">
    <citation type="journal article" date="2024" name="bioRxiv">
        <title>A reference genome for Trichogramma kaykai: A tiny desert-dwelling parasitoid wasp with competing sex-ratio distorters.</title>
        <authorList>
            <person name="Culotta J."/>
            <person name="Lindsey A.R."/>
        </authorList>
    </citation>
    <scope>NUCLEOTIDE SEQUENCE [LARGE SCALE GENOMIC DNA]</scope>
    <source>
        <strain evidence="1 2">KSX58</strain>
    </source>
</reference>
<keyword evidence="2" id="KW-1185">Reference proteome</keyword>
<evidence type="ECO:0000313" key="1">
    <source>
        <dbReference type="EMBL" id="KAL3392624.1"/>
    </source>
</evidence>
<proteinExistence type="predicted"/>